<dbReference type="Pfam" id="PF10101">
    <property type="entry name" value="DUF2339"/>
    <property type="match status" value="1"/>
</dbReference>
<feature type="transmembrane region" description="Helical" evidence="2">
    <location>
        <begin position="203"/>
        <end position="222"/>
    </location>
</feature>
<feature type="coiled-coil region" evidence="1">
    <location>
        <begin position="115"/>
        <end position="179"/>
    </location>
</feature>
<dbReference type="PANTHER" id="PTHR38434:SF1">
    <property type="entry name" value="BLL2549 PROTEIN"/>
    <property type="match status" value="1"/>
</dbReference>
<feature type="coiled-coil region" evidence="1">
    <location>
        <begin position="38"/>
        <end position="72"/>
    </location>
</feature>
<dbReference type="Proteomes" id="UP001652445">
    <property type="component" value="Unassembled WGS sequence"/>
</dbReference>
<feature type="transmembrane region" description="Helical" evidence="2">
    <location>
        <begin position="818"/>
        <end position="835"/>
    </location>
</feature>
<comment type="caution">
    <text evidence="3">The sequence shown here is derived from an EMBL/GenBank/DDBJ whole genome shotgun (WGS) entry which is preliminary data.</text>
</comment>
<proteinExistence type="predicted"/>
<keyword evidence="1" id="KW-0175">Coiled coil</keyword>
<keyword evidence="2" id="KW-1133">Transmembrane helix</keyword>
<feature type="transmembrane region" description="Helical" evidence="2">
    <location>
        <begin position="638"/>
        <end position="655"/>
    </location>
</feature>
<feature type="transmembrane region" description="Helical" evidence="2">
    <location>
        <begin position="502"/>
        <end position="520"/>
    </location>
</feature>
<gene>
    <name evidence="3" type="ORF">OB236_33665</name>
</gene>
<feature type="transmembrane region" description="Helical" evidence="2">
    <location>
        <begin position="390"/>
        <end position="409"/>
    </location>
</feature>
<dbReference type="EMBL" id="JAOQIO010000113">
    <property type="protein sequence ID" value="MCU6797089.1"/>
    <property type="molecule type" value="Genomic_DNA"/>
</dbReference>
<feature type="transmembrane region" description="Helical" evidence="2">
    <location>
        <begin position="702"/>
        <end position="724"/>
    </location>
</feature>
<feature type="transmembrane region" description="Helical" evidence="2">
    <location>
        <begin position="421"/>
        <end position="441"/>
    </location>
</feature>
<keyword evidence="2" id="KW-0812">Transmembrane</keyword>
<name>A0ABT2UR03_9BACL</name>
<dbReference type="RefSeq" id="WP_262687912.1">
    <property type="nucleotide sequence ID" value="NZ_JAOQIO010000113.1"/>
</dbReference>
<feature type="transmembrane region" description="Helical" evidence="2">
    <location>
        <begin position="792"/>
        <end position="812"/>
    </location>
</feature>
<feature type="transmembrane region" description="Helical" evidence="2">
    <location>
        <begin position="559"/>
        <end position="579"/>
    </location>
</feature>
<dbReference type="InterPro" id="IPR019286">
    <property type="entry name" value="DUF2339_TM"/>
</dbReference>
<feature type="transmembrane region" description="Helical" evidence="2">
    <location>
        <begin position="259"/>
        <end position="281"/>
    </location>
</feature>
<reference evidence="3 4" key="1">
    <citation type="submission" date="2022-09" db="EMBL/GenBank/DDBJ databases">
        <authorList>
            <person name="Han X.L."/>
            <person name="Wang Q."/>
            <person name="Lu T."/>
        </authorList>
    </citation>
    <scope>NUCLEOTIDE SEQUENCE [LARGE SCALE GENOMIC DNA]</scope>
    <source>
        <strain evidence="3 4">WQ 127069</strain>
    </source>
</reference>
<accession>A0ABT2UR03</accession>
<sequence length="858" mass="97759">MDEFKDRMVSIKDNQAALMKEYQALINEYESHDLIHENQMLRQQYEDYKSRLSELQEKYRHKDEENAKLRVSLNEQMLDEKLNLIKVSREKLNTYFAGADHAHMNRLAAFEAEAKKNVDQMMQRANTELGEEKQEILNRIVQLSSELNEQITAHRERLAEQERQRRQDVKGGFDRLEAEGVSEEVMQKRIKQNQFEMKIGLNWINKLGILLIILGVGAAFRYTYSTWFNDYMKGSVFFLLGALLLVGGEWLFRKQKQTFALGLLGGGISILYGSIFYSYFLLHIIDLYAGLTLSVLVSLTAVLLSLRYQSQTVCALGLVGGFLPLFSYAGAIGLEGNAIYAAMGYLFLLNLVILLVSFRKRWTIISYISFAFNAPSMIALVLYAPSEAVGMLYSVLTFVMYVGVTLAYPFRYQAKLSIGDVCLLALNTLISCGILYGLMGKAGLQDYMGLLALIFCLIYIGLGRFIEKVMQQEKATMMLFYATSLTFAVLMIPFQLGVQWLAMGWLIEGVILIMFGRINGLNKLEGAGWGIFLLCLGSFYLWDAALLEVLLSKGRYFDIKYSSVMIGMLLVMLFYAVGIHRGQGNPQEPLRSAHPIVRHGLTGFKYFTLANLWVFLLIESNKLYEHWVPYRWVQYDFYELLMAAMITIGLAYGLSRTAVLYDRIVKYFSWFLYMIGYILCLVITVGEPVLQPSYMDNTAADYFALVLLIGFHVLVFFSARDFLLAALRRTYTNSELYPVILGVYLLGITTAFLDVQLRLGDISLMFSFLYLLLAISYIVYGFRYKYVYIRRLGLGLTLFATAKLVFYDLSFMSSGGKMVGYFCFGLVLLGISYGYQKVSSKLEVPPNDHNPSQLAPKE</sequence>
<feature type="transmembrane region" description="Helical" evidence="2">
    <location>
        <begin position="234"/>
        <end position="252"/>
    </location>
</feature>
<feature type="transmembrane region" description="Helical" evidence="2">
    <location>
        <begin position="736"/>
        <end position="753"/>
    </location>
</feature>
<feature type="transmembrane region" description="Helical" evidence="2">
    <location>
        <begin position="287"/>
        <end position="306"/>
    </location>
</feature>
<keyword evidence="4" id="KW-1185">Reference proteome</keyword>
<protein>
    <submittedName>
        <fullName evidence="3">DUF2339 domain-containing protein</fullName>
    </submittedName>
</protein>
<feature type="transmembrane region" description="Helical" evidence="2">
    <location>
        <begin position="478"/>
        <end position="496"/>
    </location>
</feature>
<feature type="transmembrane region" description="Helical" evidence="2">
    <location>
        <begin position="600"/>
        <end position="618"/>
    </location>
</feature>
<keyword evidence="2" id="KW-0472">Membrane</keyword>
<feature type="transmembrane region" description="Helical" evidence="2">
    <location>
        <begin position="338"/>
        <end position="357"/>
    </location>
</feature>
<feature type="transmembrane region" description="Helical" evidence="2">
    <location>
        <begin position="759"/>
        <end position="780"/>
    </location>
</feature>
<evidence type="ECO:0000313" key="3">
    <source>
        <dbReference type="EMBL" id="MCU6797089.1"/>
    </source>
</evidence>
<evidence type="ECO:0000313" key="4">
    <source>
        <dbReference type="Proteomes" id="UP001652445"/>
    </source>
</evidence>
<feature type="transmembrane region" description="Helical" evidence="2">
    <location>
        <begin position="364"/>
        <end position="384"/>
    </location>
</feature>
<evidence type="ECO:0000256" key="1">
    <source>
        <dbReference type="SAM" id="Coils"/>
    </source>
</evidence>
<organism evidence="3 4">
    <name type="scientific">Paenibacillus baimaensis</name>
    <dbReference type="NCBI Taxonomy" id="2982185"/>
    <lineage>
        <taxon>Bacteria</taxon>
        <taxon>Bacillati</taxon>
        <taxon>Bacillota</taxon>
        <taxon>Bacilli</taxon>
        <taxon>Bacillales</taxon>
        <taxon>Paenibacillaceae</taxon>
        <taxon>Paenibacillus</taxon>
    </lineage>
</organism>
<feature type="transmembrane region" description="Helical" evidence="2">
    <location>
        <begin position="527"/>
        <end position="547"/>
    </location>
</feature>
<feature type="transmembrane region" description="Helical" evidence="2">
    <location>
        <begin position="313"/>
        <end position="332"/>
    </location>
</feature>
<dbReference type="PANTHER" id="PTHR38434">
    <property type="entry name" value="BLL2549 PROTEIN"/>
    <property type="match status" value="1"/>
</dbReference>
<evidence type="ECO:0000256" key="2">
    <source>
        <dbReference type="SAM" id="Phobius"/>
    </source>
</evidence>
<feature type="transmembrane region" description="Helical" evidence="2">
    <location>
        <begin position="447"/>
        <end position="466"/>
    </location>
</feature>
<feature type="transmembrane region" description="Helical" evidence="2">
    <location>
        <begin position="667"/>
        <end position="690"/>
    </location>
</feature>